<dbReference type="Proteomes" id="UP000681722">
    <property type="component" value="Unassembled WGS sequence"/>
</dbReference>
<name>A0A815ELR0_9BILA</name>
<dbReference type="EMBL" id="CAJOBC010043957">
    <property type="protein sequence ID" value="CAF4153697.1"/>
    <property type="molecule type" value="Genomic_DNA"/>
</dbReference>
<evidence type="ECO:0000313" key="1">
    <source>
        <dbReference type="EMBL" id="CAF1313696.1"/>
    </source>
</evidence>
<dbReference type="AlphaFoldDB" id="A0A815ELR0"/>
<dbReference type="PANTHER" id="PTHR19446">
    <property type="entry name" value="REVERSE TRANSCRIPTASES"/>
    <property type="match status" value="1"/>
</dbReference>
<keyword evidence="3" id="KW-1185">Reference proteome</keyword>
<dbReference type="OrthoDB" id="416454at2759"/>
<accession>A0A815ELR0</accession>
<dbReference type="EMBL" id="CAJNOQ010013067">
    <property type="protein sequence ID" value="CAF1313696.1"/>
    <property type="molecule type" value="Genomic_DNA"/>
</dbReference>
<protein>
    <recommendedName>
        <fullName evidence="4">Reverse transcriptase domain-containing protein</fullName>
    </recommendedName>
</protein>
<evidence type="ECO:0000313" key="3">
    <source>
        <dbReference type="Proteomes" id="UP000663829"/>
    </source>
</evidence>
<sequence length="297" mass="34670">MYYRQRKKGLVQEETRVLLRVLTRKVKREIGRYKTEKWQSFLSTVQDSHDRPEKAFWNYLSRVYKPKTLPFSKLAVNGKSLSDEQVITDELYKYYEEQFQPPSIDKNDPHDAEIEKEYIEMKRVLEASNEPVRATSTFEITKYIKKLKGKKSTGYDSVSNYMLKLLPPGYVGCLTKCFNKWLTECSYPEPWKTAKIITLSKLKSSTLGESQQLLPIEQSGFRPGCLLPTRVLSIYQEVKNNLAGNIPTLAIYYDYQKAYDKVWHIGLSVKLYRLGMPHGLLKMIVSWLSGRKAYINF</sequence>
<gene>
    <name evidence="1" type="ORF">GPM918_LOCUS29122</name>
    <name evidence="2" type="ORF">SRO942_LOCUS29682</name>
</gene>
<proteinExistence type="predicted"/>
<evidence type="ECO:0000313" key="2">
    <source>
        <dbReference type="EMBL" id="CAF4153697.1"/>
    </source>
</evidence>
<reference evidence="1" key="1">
    <citation type="submission" date="2021-02" db="EMBL/GenBank/DDBJ databases">
        <authorList>
            <person name="Nowell W R."/>
        </authorList>
    </citation>
    <scope>NUCLEOTIDE SEQUENCE</scope>
</reference>
<feature type="non-terminal residue" evidence="1">
    <location>
        <position position="1"/>
    </location>
</feature>
<comment type="caution">
    <text evidence="1">The sequence shown here is derived from an EMBL/GenBank/DDBJ whole genome shotgun (WGS) entry which is preliminary data.</text>
</comment>
<evidence type="ECO:0008006" key="4">
    <source>
        <dbReference type="Google" id="ProtNLM"/>
    </source>
</evidence>
<organism evidence="1 3">
    <name type="scientific">Didymodactylos carnosus</name>
    <dbReference type="NCBI Taxonomy" id="1234261"/>
    <lineage>
        <taxon>Eukaryota</taxon>
        <taxon>Metazoa</taxon>
        <taxon>Spiralia</taxon>
        <taxon>Gnathifera</taxon>
        <taxon>Rotifera</taxon>
        <taxon>Eurotatoria</taxon>
        <taxon>Bdelloidea</taxon>
        <taxon>Philodinida</taxon>
        <taxon>Philodinidae</taxon>
        <taxon>Didymodactylos</taxon>
    </lineage>
</organism>
<dbReference type="Proteomes" id="UP000663829">
    <property type="component" value="Unassembled WGS sequence"/>
</dbReference>